<reference evidence="4" key="1">
    <citation type="submission" date="2023-08" db="EMBL/GenBank/DDBJ databases">
        <title>Rhodospirillaceae gen. nov., a novel taxon isolated from the Yangtze River Yuezi River estuary sludge.</title>
        <authorList>
            <person name="Ruan L."/>
        </authorList>
    </citation>
    <scope>NUCLEOTIDE SEQUENCE [LARGE SCALE GENOMIC DNA]</scope>
    <source>
        <strain evidence="4">R-7</strain>
    </source>
</reference>
<sequence>MKKVLLGTTALLGVGSIAGAAQASDGIKLDVGGFFQTVYQGVFDKKSEGHFGNHRNTDRLLHNAEVHFKGETTLDNGLTVGAQIELEGENANDQIDKSFVYWSGGFGRVSVGSQDGPIAACPVFPPGATANFSGFSPASWGSNDPVASNSVCTDTVSNSQSVKYTTPNFAGFQLILAYQPSANAEDYTQAGVNGSGTPTNPDGTAHHNFAAYATYSYAGDGWGVDWGGGGSWQGKFNETEGGNDGHTSTYQTALTLTFGGFGVGGIFEYYNNGGDDNNAWIGGGGLSYGVDAWTVGLQGSHGSYDATGGTGSGHRTLNRVIVTGSYEMGPGVLLDAELGYTWFKDTDNTVDEDRDSYHAFDVGIGSKFTF</sequence>
<dbReference type="SUPFAM" id="SSF56935">
    <property type="entry name" value="Porins"/>
    <property type="match status" value="1"/>
</dbReference>
<accession>A0ABU0YN28</accession>
<keyword evidence="1" id="KW-0732">Signal</keyword>
<proteinExistence type="predicted"/>
<evidence type="ECO:0000256" key="1">
    <source>
        <dbReference type="SAM" id="SignalP"/>
    </source>
</evidence>
<feature type="signal peptide" evidence="1">
    <location>
        <begin position="1"/>
        <end position="23"/>
    </location>
</feature>
<organism evidence="3 4">
    <name type="scientific">Dongia sedimenti</name>
    <dbReference type="NCBI Taxonomy" id="3064282"/>
    <lineage>
        <taxon>Bacteria</taxon>
        <taxon>Pseudomonadati</taxon>
        <taxon>Pseudomonadota</taxon>
        <taxon>Alphaproteobacteria</taxon>
        <taxon>Rhodospirillales</taxon>
        <taxon>Dongiaceae</taxon>
        <taxon>Dongia</taxon>
    </lineage>
</organism>
<name>A0ABU0YN28_9PROT</name>
<evidence type="ECO:0000313" key="3">
    <source>
        <dbReference type="EMBL" id="MDQ7249094.1"/>
    </source>
</evidence>
<evidence type="ECO:0000313" key="4">
    <source>
        <dbReference type="Proteomes" id="UP001230156"/>
    </source>
</evidence>
<protein>
    <submittedName>
        <fullName evidence="3">Porin</fullName>
    </submittedName>
</protein>
<feature type="chain" id="PRO_5047493588" evidence="1">
    <location>
        <begin position="24"/>
        <end position="370"/>
    </location>
</feature>
<dbReference type="InterPro" id="IPR033900">
    <property type="entry name" value="Gram_neg_porin_domain"/>
</dbReference>
<dbReference type="RefSeq" id="WP_379956722.1">
    <property type="nucleotide sequence ID" value="NZ_JAUYVI010000005.1"/>
</dbReference>
<dbReference type="InterPro" id="IPR023614">
    <property type="entry name" value="Porin_dom_sf"/>
</dbReference>
<dbReference type="Pfam" id="PF13609">
    <property type="entry name" value="Porin_4"/>
    <property type="match status" value="1"/>
</dbReference>
<comment type="caution">
    <text evidence="3">The sequence shown here is derived from an EMBL/GenBank/DDBJ whole genome shotgun (WGS) entry which is preliminary data.</text>
</comment>
<dbReference type="Gene3D" id="2.40.160.10">
    <property type="entry name" value="Porin"/>
    <property type="match status" value="1"/>
</dbReference>
<keyword evidence="4" id="KW-1185">Reference proteome</keyword>
<dbReference type="Proteomes" id="UP001230156">
    <property type="component" value="Unassembled WGS sequence"/>
</dbReference>
<evidence type="ECO:0000259" key="2">
    <source>
        <dbReference type="Pfam" id="PF13609"/>
    </source>
</evidence>
<dbReference type="EMBL" id="JAUYVI010000005">
    <property type="protein sequence ID" value="MDQ7249094.1"/>
    <property type="molecule type" value="Genomic_DNA"/>
</dbReference>
<feature type="domain" description="Porin" evidence="2">
    <location>
        <begin position="8"/>
        <end position="345"/>
    </location>
</feature>
<gene>
    <name evidence="3" type="ORF">Q8A70_15510</name>
</gene>